<name>A0AAD5VGF5_9AGAR</name>
<comment type="caution">
    <text evidence="2">The sequence shown here is derived from an EMBL/GenBank/DDBJ whole genome shotgun (WGS) entry which is preliminary data.</text>
</comment>
<feature type="domain" description="F-box" evidence="1">
    <location>
        <begin position="2"/>
        <end position="50"/>
    </location>
</feature>
<sequence length="468" mass="53868">MYSSFNELPREILEKILSFLPRGKESKFPDLRLVSRRLDPIVSAVIFYRISFLAFKPFSVYTKQGIVEAESVCENVKVLKFSTGIPAERHQIDTDSWLKLVEQFIPKLMNLSCLEWWHAVVDCDYGPRGVERMIELFGSLPKLRQLTLRLFAYTLIGGRQSKPDEAFQFILEPICNLHKLAVTWDLETRPPPAILQQVSGIVARSPDIEDLKFVVPFAYHRLSGYGPQVTLGEIFEGTLSMTTPLRLQSLETRAVVVDGSYFRRHLRHFSYLNRLRVRHDPSSSAARNIGEVFDVLSSERIYLKNVHIDAIGDPSVFDYLSSFSGIQELSLKPGSPLDDSPAVIKRFFQSVLPAQSGSLKFLRLGGNSLECIFCWVWVTFDEVQSKDSTVLDRWFETAMQLRSLKRFNCPPVTLKERRFEGRTVSERWVPGQTKQDSEVRTFVEKVAFEFKWKWQGKASFRIDTRYGK</sequence>
<protein>
    <recommendedName>
        <fullName evidence="1">F-box domain-containing protein</fullName>
    </recommendedName>
</protein>
<proteinExistence type="predicted"/>
<evidence type="ECO:0000313" key="2">
    <source>
        <dbReference type="EMBL" id="KAJ3557926.1"/>
    </source>
</evidence>
<keyword evidence="3" id="KW-1185">Reference proteome</keyword>
<dbReference type="EMBL" id="JANIEX010001437">
    <property type="protein sequence ID" value="KAJ3557926.1"/>
    <property type="molecule type" value="Genomic_DNA"/>
</dbReference>
<dbReference type="SUPFAM" id="SSF52047">
    <property type="entry name" value="RNI-like"/>
    <property type="match status" value="1"/>
</dbReference>
<dbReference type="Proteomes" id="UP001213000">
    <property type="component" value="Unassembled WGS sequence"/>
</dbReference>
<evidence type="ECO:0000313" key="3">
    <source>
        <dbReference type="Proteomes" id="UP001213000"/>
    </source>
</evidence>
<reference evidence="2" key="1">
    <citation type="submission" date="2022-07" db="EMBL/GenBank/DDBJ databases">
        <title>Genome Sequence of Leucocoprinus birnbaumii.</title>
        <authorList>
            <person name="Buettner E."/>
        </authorList>
    </citation>
    <scope>NUCLEOTIDE SEQUENCE</scope>
    <source>
        <strain evidence="2">VT141</strain>
    </source>
</reference>
<dbReference type="Gene3D" id="3.80.10.10">
    <property type="entry name" value="Ribonuclease Inhibitor"/>
    <property type="match status" value="1"/>
</dbReference>
<dbReference type="InterPro" id="IPR032675">
    <property type="entry name" value="LRR_dom_sf"/>
</dbReference>
<dbReference type="AlphaFoldDB" id="A0AAD5VGF5"/>
<dbReference type="InterPro" id="IPR001810">
    <property type="entry name" value="F-box_dom"/>
</dbReference>
<gene>
    <name evidence="2" type="ORF">NP233_g11617</name>
</gene>
<evidence type="ECO:0000259" key="1">
    <source>
        <dbReference type="PROSITE" id="PS50181"/>
    </source>
</evidence>
<organism evidence="2 3">
    <name type="scientific">Leucocoprinus birnbaumii</name>
    <dbReference type="NCBI Taxonomy" id="56174"/>
    <lineage>
        <taxon>Eukaryota</taxon>
        <taxon>Fungi</taxon>
        <taxon>Dikarya</taxon>
        <taxon>Basidiomycota</taxon>
        <taxon>Agaricomycotina</taxon>
        <taxon>Agaricomycetes</taxon>
        <taxon>Agaricomycetidae</taxon>
        <taxon>Agaricales</taxon>
        <taxon>Agaricineae</taxon>
        <taxon>Agaricaceae</taxon>
        <taxon>Leucocoprinus</taxon>
    </lineage>
</organism>
<dbReference type="PROSITE" id="PS50181">
    <property type="entry name" value="FBOX"/>
    <property type="match status" value="1"/>
</dbReference>
<accession>A0AAD5VGF5</accession>